<dbReference type="InterPro" id="IPR036291">
    <property type="entry name" value="NAD(P)-bd_dom_sf"/>
</dbReference>
<accession>F2IBX3</accession>
<evidence type="ECO:0000256" key="3">
    <source>
        <dbReference type="ARBA" id="ARBA00023141"/>
    </source>
</evidence>
<dbReference type="GO" id="GO:0019632">
    <property type="term" value="P:shikimate metabolic process"/>
    <property type="evidence" value="ECO:0007669"/>
    <property type="project" value="TreeGrafter"/>
</dbReference>
<gene>
    <name evidence="5" type="ordered locus">Fluta_0192</name>
</gene>
<dbReference type="InterPro" id="IPR022893">
    <property type="entry name" value="Shikimate_DH_fam"/>
</dbReference>
<evidence type="ECO:0000313" key="5">
    <source>
        <dbReference type="EMBL" id="AEA42201.1"/>
    </source>
</evidence>
<feature type="domain" description="Shikimate dehydrogenase substrate binding N-terminal" evidence="4">
    <location>
        <begin position="6"/>
        <end position="86"/>
    </location>
</feature>
<evidence type="ECO:0000259" key="4">
    <source>
        <dbReference type="Pfam" id="PF08501"/>
    </source>
</evidence>
<dbReference type="InterPro" id="IPR013708">
    <property type="entry name" value="Shikimate_DH-bd_N"/>
</dbReference>
<reference evidence="6" key="2">
    <citation type="submission" date="2011-02" db="EMBL/GenBank/DDBJ databases">
        <title>The complete genome of Fluviicola taffensis DSM 16823.</title>
        <authorList>
            <consortium name="US DOE Joint Genome Institute (JGI-PGF)"/>
            <person name="Lucas S."/>
            <person name="Copeland A."/>
            <person name="Lapidus A."/>
            <person name="Bruce D."/>
            <person name="Goodwin L."/>
            <person name="Pitluck S."/>
            <person name="Kyrpides N."/>
            <person name="Mavromatis K."/>
            <person name="Ivanova N."/>
            <person name="Mikhailova N."/>
            <person name="Pagani I."/>
            <person name="Chertkov O."/>
            <person name="Detter J.C."/>
            <person name="Han C."/>
            <person name="Tapia R."/>
            <person name="Land M."/>
            <person name="Hauser L."/>
            <person name="Markowitz V."/>
            <person name="Cheng J.-F."/>
            <person name="Hugenholtz P."/>
            <person name="Woyke T."/>
            <person name="Wu D."/>
            <person name="Tindall B."/>
            <person name="Pomrenke H.G."/>
            <person name="Brambilla E."/>
            <person name="Klenk H.-P."/>
            <person name="Eisen J.A."/>
        </authorList>
    </citation>
    <scope>NUCLEOTIDE SEQUENCE [LARGE SCALE GENOMIC DNA]</scope>
    <source>
        <strain evidence="6">DSM 16823 / RW262 / RW262</strain>
    </source>
</reference>
<dbReference type="STRING" id="755732.Fluta_0192"/>
<keyword evidence="2 5" id="KW-0560">Oxidoreductase</keyword>
<dbReference type="AlphaFoldDB" id="F2IBX3"/>
<dbReference type="CDD" id="cd01065">
    <property type="entry name" value="NAD_bind_Shikimate_DH"/>
    <property type="match status" value="1"/>
</dbReference>
<evidence type="ECO:0000313" key="6">
    <source>
        <dbReference type="Proteomes" id="UP000007463"/>
    </source>
</evidence>
<dbReference type="Proteomes" id="UP000007463">
    <property type="component" value="Chromosome"/>
</dbReference>
<dbReference type="Gene3D" id="3.40.50.720">
    <property type="entry name" value="NAD(P)-binding Rossmann-like Domain"/>
    <property type="match status" value="1"/>
</dbReference>
<dbReference type="KEGG" id="fte:Fluta_0192"/>
<dbReference type="eggNOG" id="COG0169">
    <property type="taxonomic scope" value="Bacteria"/>
</dbReference>
<keyword evidence="3" id="KW-0057">Aromatic amino acid biosynthesis</keyword>
<dbReference type="Pfam" id="PF08501">
    <property type="entry name" value="Shikimate_dh_N"/>
    <property type="match status" value="1"/>
</dbReference>
<dbReference type="PANTHER" id="PTHR21089">
    <property type="entry name" value="SHIKIMATE DEHYDROGENASE"/>
    <property type="match status" value="1"/>
</dbReference>
<dbReference type="Gene3D" id="3.40.50.10860">
    <property type="entry name" value="Leucine Dehydrogenase, chain A, domain 1"/>
    <property type="match status" value="1"/>
</dbReference>
<comment type="pathway">
    <text evidence="1">Metabolic intermediate biosynthesis; chorismate biosynthesis; chorismate from D-erythrose 4-phosphate and phosphoenolpyruvate: step 4/7.</text>
</comment>
<organism evidence="5 6">
    <name type="scientific">Fluviicola taffensis (strain DSM 16823 / NCIMB 13979 / RW262)</name>
    <dbReference type="NCBI Taxonomy" id="755732"/>
    <lineage>
        <taxon>Bacteria</taxon>
        <taxon>Pseudomonadati</taxon>
        <taxon>Bacteroidota</taxon>
        <taxon>Flavobacteriia</taxon>
        <taxon>Flavobacteriales</taxon>
        <taxon>Crocinitomicaceae</taxon>
        <taxon>Fluviicola</taxon>
    </lineage>
</organism>
<evidence type="ECO:0000256" key="2">
    <source>
        <dbReference type="ARBA" id="ARBA00023002"/>
    </source>
</evidence>
<name>F2IBX3_FLUTR</name>
<keyword evidence="6" id="KW-1185">Reference proteome</keyword>
<sequence>MSKFGLVGKTLGHSFSKSYFEDKFKNEGLEYTFENFELPVINDVSSVFSIDDLKGLSVTIPYKETIIPYLDSLSEEAVAIGAVNCISFQNGMKIGHNTDAFGFHQMIKPFLTNEHERALILGTGGASKAIAYVLRNIGLDVLWISRNPQKEKEFSYEAINEHMLNACKVIINCTPVGTFPDVNECVPFPFEFLTDKHLCIDLIYNPEETKFLTQSKSHGATILNGLSMLKEQANKAWEIWNN</sequence>
<dbReference type="PANTHER" id="PTHR21089:SF1">
    <property type="entry name" value="BIFUNCTIONAL 3-DEHYDROQUINATE DEHYDRATASE_SHIKIMATE DEHYDROGENASE, CHLOROPLASTIC"/>
    <property type="match status" value="1"/>
</dbReference>
<dbReference type="InterPro" id="IPR046346">
    <property type="entry name" value="Aminoacid_DH-like_N_sf"/>
</dbReference>
<dbReference type="EC" id="1.1.1.25" evidence="5"/>
<dbReference type="GO" id="GO:0004764">
    <property type="term" value="F:shikimate 3-dehydrogenase (NADP+) activity"/>
    <property type="evidence" value="ECO:0007669"/>
    <property type="project" value="UniProtKB-EC"/>
</dbReference>
<dbReference type="HOGENOM" id="CLU_044063_4_1_10"/>
<reference evidence="5 6" key="1">
    <citation type="journal article" date="2011" name="Stand. Genomic Sci.">
        <title>Complete genome sequence of the gliding freshwater bacterium Fluviicola taffensis type strain (RW262).</title>
        <authorList>
            <person name="Woyke T."/>
            <person name="Chertkov O."/>
            <person name="Lapidus A."/>
            <person name="Nolan M."/>
            <person name="Lucas S."/>
            <person name="Del Rio T.G."/>
            <person name="Tice H."/>
            <person name="Cheng J.F."/>
            <person name="Tapia R."/>
            <person name="Han C."/>
            <person name="Goodwin L."/>
            <person name="Pitluck S."/>
            <person name="Liolios K."/>
            <person name="Pagani I."/>
            <person name="Ivanova N."/>
            <person name="Huntemann M."/>
            <person name="Mavromatis K."/>
            <person name="Mikhailova N."/>
            <person name="Pati A."/>
            <person name="Chen A."/>
            <person name="Palaniappan K."/>
            <person name="Land M."/>
            <person name="Hauser L."/>
            <person name="Brambilla E.M."/>
            <person name="Rohde M."/>
            <person name="Mwirichia R."/>
            <person name="Sikorski J."/>
            <person name="Tindall B.J."/>
            <person name="Goker M."/>
            <person name="Bristow J."/>
            <person name="Eisen J.A."/>
            <person name="Markowitz V."/>
            <person name="Hugenholtz P."/>
            <person name="Klenk H.P."/>
            <person name="Kyrpides N.C."/>
        </authorList>
    </citation>
    <scope>NUCLEOTIDE SEQUENCE [LARGE SCALE GENOMIC DNA]</scope>
    <source>
        <strain evidence="6">DSM 16823 / RW262 / RW262</strain>
    </source>
</reference>
<evidence type="ECO:0000256" key="1">
    <source>
        <dbReference type="ARBA" id="ARBA00004871"/>
    </source>
</evidence>
<dbReference type="GO" id="GO:0009423">
    <property type="term" value="P:chorismate biosynthetic process"/>
    <property type="evidence" value="ECO:0007669"/>
    <property type="project" value="TreeGrafter"/>
</dbReference>
<protein>
    <submittedName>
        <fullName evidence="5">Shikimate dehydrogenase</fullName>
        <ecNumber evidence="5">1.1.1.25</ecNumber>
    </submittedName>
</protein>
<proteinExistence type="predicted"/>
<dbReference type="GO" id="GO:0050661">
    <property type="term" value="F:NADP binding"/>
    <property type="evidence" value="ECO:0007669"/>
    <property type="project" value="TreeGrafter"/>
</dbReference>
<dbReference type="RefSeq" id="WP_013684975.1">
    <property type="nucleotide sequence ID" value="NC_015321.1"/>
</dbReference>
<dbReference type="GO" id="GO:0009073">
    <property type="term" value="P:aromatic amino acid family biosynthetic process"/>
    <property type="evidence" value="ECO:0007669"/>
    <property type="project" value="UniProtKB-KW"/>
</dbReference>
<dbReference type="SUPFAM" id="SSF51735">
    <property type="entry name" value="NAD(P)-binding Rossmann-fold domains"/>
    <property type="match status" value="1"/>
</dbReference>
<dbReference type="GO" id="GO:0005829">
    <property type="term" value="C:cytosol"/>
    <property type="evidence" value="ECO:0007669"/>
    <property type="project" value="TreeGrafter"/>
</dbReference>
<dbReference type="OrthoDB" id="9792692at2"/>
<keyword evidence="3" id="KW-0028">Amino-acid biosynthesis</keyword>
<dbReference type="SUPFAM" id="SSF53223">
    <property type="entry name" value="Aminoacid dehydrogenase-like, N-terminal domain"/>
    <property type="match status" value="1"/>
</dbReference>
<dbReference type="EMBL" id="CP002542">
    <property type="protein sequence ID" value="AEA42201.1"/>
    <property type="molecule type" value="Genomic_DNA"/>
</dbReference>